<feature type="domain" description="CBS" evidence="9">
    <location>
        <begin position="199"/>
        <end position="258"/>
    </location>
</feature>
<name>A0A0U5AL19_9BACT</name>
<dbReference type="PROSITE" id="PS51371">
    <property type="entry name" value="CBS"/>
    <property type="match status" value="2"/>
</dbReference>
<evidence type="ECO:0000256" key="6">
    <source>
        <dbReference type="ARBA" id="ARBA00023136"/>
    </source>
</evidence>
<dbReference type="PANTHER" id="PTHR22777:SF17">
    <property type="entry name" value="UPF0053 PROTEIN SLL0260"/>
    <property type="match status" value="1"/>
</dbReference>
<dbReference type="InterPro" id="IPR044751">
    <property type="entry name" value="Ion_transp-like_CBS"/>
</dbReference>
<dbReference type="InterPro" id="IPR016169">
    <property type="entry name" value="FAD-bd_PCMH_sub2"/>
</dbReference>
<proteinExistence type="predicted"/>
<accession>A0A0U5AL19</accession>
<keyword evidence="6 8" id="KW-0472">Membrane</keyword>
<evidence type="ECO:0000256" key="4">
    <source>
        <dbReference type="ARBA" id="ARBA00022989"/>
    </source>
</evidence>
<dbReference type="InterPro" id="IPR005170">
    <property type="entry name" value="Transptr-assoc_dom"/>
</dbReference>
<dbReference type="GO" id="GO:0005886">
    <property type="term" value="C:plasma membrane"/>
    <property type="evidence" value="ECO:0007669"/>
    <property type="project" value="TreeGrafter"/>
</dbReference>
<dbReference type="Pfam" id="PF00571">
    <property type="entry name" value="CBS"/>
    <property type="match status" value="2"/>
</dbReference>
<evidence type="ECO:0000256" key="3">
    <source>
        <dbReference type="ARBA" id="ARBA00022737"/>
    </source>
</evidence>
<organism evidence="10 11">
    <name type="scientific">Caldimicrobium thiodismutans</name>
    <dbReference type="NCBI Taxonomy" id="1653476"/>
    <lineage>
        <taxon>Bacteria</taxon>
        <taxon>Pseudomonadati</taxon>
        <taxon>Thermodesulfobacteriota</taxon>
        <taxon>Thermodesulfobacteria</taxon>
        <taxon>Thermodesulfobacteriales</taxon>
        <taxon>Thermodesulfobacteriaceae</taxon>
        <taxon>Caldimicrobium</taxon>
    </lineage>
</organism>
<dbReference type="CDD" id="cd04590">
    <property type="entry name" value="CBS_pair_CorC_HlyC_assoc"/>
    <property type="match status" value="1"/>
</dbReference>
<dbReference type="InterPro" id="IPR000644">
    <property type="entry name" value="CBS_dom"/>
</dbReference>
<keyword evidence="11" id="KW-1185">Reference proteome</keyword>
<dbReference type="Proteomes" id="UP000068196">
    <property type="component" value="Chromosome"/>
</dbReference>
<dbReference type="InterPro" id="IPR036318">
    <property type="entry name" value="FAD-bd_PCMH-like_sf"/>
</dbReference>
<keyword evidence="2 8" id="KW-0812">Transmembrane</keyword>
<feature type="transmembrane region" description="Helical" evidence="8">
    <location>
        <begin position="118"/>
        <end position="139"/>
    </location>
</feature>
<dbReference type="SUPFAM" id="SSF56176">
    <property type="entry name" value="FAD-binding/transporter-associated domain-like"/>
    <property type="match status" value="1"/>
</dbReference>
<dbReference type="InterPro" id="IPR046342">
    <property type="entry name" value="CBS_dom_sf"/>
</dbReference>
<dbReference type="InterPro" id="IPR002550">
    <property type="entry name" value="CNNM"/>
</dbReference>
<evidence type="ECO:0000256" key="1">
    <source>
        <dbReference type="ARBA" id="ARBA00004141"/>
    </source>
</evidence>
<reference evidence="11" key="2">
    <citation type="journal article" date="2016" name="Int. J. Syst. Evol. Microbiol.">
        <title>Caldimicrobium thiodismutans sp. nov., a sulfur-disproportionating bacterium isolated from a hot spring.</title>
        <authorList>
            <person name="Kojima H."/>
            <person name="Umezawa K."/>
            <person name="Fukui M."/>
        </authorList>
    </citation>
    <scope>NUCLEOTIDE SEQUENCE [LARGE SCALE GENOMIC DNA]</scope>
    <source>
        <strain evidence="11">TF1</strain>
    </source>
</reference>
<dbReference type="Gene3D" id="3.10.580.10">
    <property type="entry name" value="CBS-domain"/>
    <property type="match status" value="1"/>
</dbReference>
<evidence type="ECO:0000256" key="5">
    <source>
        <dbReference type="ARBA" id="ARBA00023122"/>
    </source>
</evidence>
<keyword evidence="4 8" id="KW-1133">Transmembrane helix</keyword>
<dbReference type="GO" id="GO:0050660">
    <property type="term" value="F:flavin adenine dinucleotide binding"/>
    <property type="evidence" value="ECO:0007669"/>
    <property type="project" value="InterPro"/>
</dbReference>
<dbReference type="AlphaFoldDB" id="A0A0U5AL19"/>
<feature type="domain" description="CBS" evidence="9">
    <location>
        <begin position="263"/>
        <end position="320"/>
    </location>
</feature>
<dbReference type="OrthoDB" id="9798188at2"/>
<dbReference type="PANTHER" id="PTHR22777">
    <property type="entry name" value="HEMOLYSIN-RELATED"/>
    <property type="match status" value="1"/>
</dbReference>
<keyword evidence="5 7" id="KW-0129">CBS domain</keyword>
<comment type="subcellular location">
    <subcellularLocation>
        <location evidence="1">Membrane</location>
        <topology evidence="1">Multi-pass membrane protein</topology>
    </subcellularLocation>
</comment>
<evidence type="ECO:0000259" key="9">
    <source>
        <dbReference type="PROSITE" id="PS51371"/>
    </source>
</evidence>
<dbReference type="SUPFAM" id="SSF54631">
    <property type="entry name" value="CBS-domain pair"/>
    <property type="match status" value="1"/>
</dbReference>
<dbReference type="STRING" id="1653476.THC_0392"/>
<evidence type="ECO:0000256" key="2">
    <source>
        <dbReference type="ARBA" id="ARBA00022692"/>
    </source>
</evidence>
<feature type="transmembrane region" description="Helical" evidence="8">
    <location>
        <begin position="87"/>
        <end position="106"/>
    </location>
</feature>
<sequence>MFEALISLAVFSFLEAFFALSEISFVSAEKMLIERISAKNRSARICLRFWQDPERLFTTTTLGITLSIAGNGIFTSYLLIRVFKGWGIFLSSFVLPFFILLFGQILPKSIGKKLAYPLVLYLAPPLYFISYLFYPIYFLNQRFLGLFLKNEDHNRPYFLTRFREVFLTMISYEREIDLMEKRLMQSILEFGRKKVVQVMIPLPKVKALPLDATLEEALEFTSKYNFSYIPLYEGDPSKIKYILRVQDILGKVLTEKKIPLIRLARAPLFIPELIPAHQALKMMQEGAQEISIVVDEYGLVTGILTIEDLVEEVLGEFRDALDYHEPELKRLSPEEFLVKGWIEIEKLQELGLPIPSGDYETLNGFIYHILKRIPERGEIINYKNLKIIIHRAVPQRVEEVILKLKD</sequence>
<evidence type="ECO:0000313" key="11">
    <source>
        <dbReference type="Proteomes" id="UP000068196"/>
    </source>
</evidence>
<evidence type="ECO:0000313" key="10">
    <source>
        <dbReference type="EMBL" id="BAU22788.1"/>
    </source>
</evidence>
<reference evidence="10 11" key="1">
    <citation type="journal article" date="2016" name="Int. J. Syst. Evol. Microbiol.">
        <title>Caldimicrobium thiodismutans sp. nov., a sulfur-disproportionating bacterium isolated from a hot spring, and emended description of the genus Caldimicrobium.</title>
        <authorList>
            <person name="Kojima H."/>
            <person name="Umezawa K."/>
            <person name="Fukui M."/>
        </authorList>
    </citation>
    <scope>NUCLEOTIDE SEQUENCE [LARGE SCALE GENOMIC DNA]</scope>
    <source>
        <strain evidence="10 11">TF1</strain>
    </source>
</reference>
<keyword evidence="3" id="KW-0677">Repeat</keyword>
<evidence type="ECO:0000256" key="7">
    <source>
        <dbReference type="PROSITE-ProRule" id="PRU00703"/>
    </source>
</evidence>
<dbReference type="EMBL" id="AP014945">
    <property type="protein sequence ID" value="BAU22788.1"/>
    <property type="molecule type" value="Genomic_DNA"/>
</dbReference>
<dbReference type="PATRIC" id="fig|1653476.3.peg.400"/>
<dbReference type="Gene3D" id="3.30.465.10">
    <property type="match status" value="1"/>
</dbReference>
<protein>
    <recommendedName>
        <fullName evidence="9">CBS domain-containing protein</fullName>
    </recommendedName>
</protein>
<dbReference type="RefSeq" id="WP_068512588.1">
    <property type="nucleotide sequence ID" value="NZ_AP014945.1"/>
</dbReference>
<feature type="transmembrane region" description="Helical" evidence="8">
    <location>
        <begin position="57"/>
        <end position="80"/>
    </location>
</feature>
<gene>
    <name evidence="10" type="ORF">THC_0392</name>
</gene>
<dbReference type="SMART" id="SM01091">
    <property type="entry name" value="CorC_HlyC"/>
    <property type="match status" value="1"/>
</dbReference>
<dbReference type="KEGG" id="cthi:THC_0392"/>
<dbReference type="Pfam" id="PF03471">
    <property type="entry name" value="CorC_HlyC"/>
    <property type="match status" value="1"/>
</dbReference>
<dbReference type="Pfam" id="PF01595">
    <property type="entry name" value="CNNM"/>
    <property type="match status" value="1"/>
</dbReference>
<evidence type="ECO:0000256" key="8">
    <source>
        <dbReference type="SAM" id="Phobius"/>
    </source>
</evidence>